<proteinExistence type="predicted"/>
<dbReference type="EMBL" id="JARPUR010000008">
    <property type="protein sequence ID" value="KAK4871694.1"/>
    <property type="molecule type" value="Genomic_DNA"/>
</dbReference>
<evidence type="ECO:0000256" key="1">
    <source>
        <dbReference type="ARBA" id="ARBA00022723"/>
    </source>
</evidence>
<dbReference type="SUPFAM" id="SSF57903">
    <property type="entry name" value="FYVE/PHD zinc finger"/>
    <property type="match status" value="1"/>
</dbReference>
<keyword evidence="7" id="KW-1185">Reference proteome</keyword>
<evidence type="ECO:0000259" key="5">
    <source>
        <dbReference type="SMART" id="SM00249"/>
    </source>
</evidence>
<organism evidence="6 7">
    <name type="scientific">Aquatica leii</name>
    <dbReference type="NCBI Taxonomy" id="1421715"/>
    <lineage>
        <taxon>Eukaryota</taxon>
        <taxon>Metazoa</taxon>
        <taxon>Ecdysozoa</taxon>
        <taxon>Arthropoda</taxon>
        <taxon>Hexapoda</taxon>
        <taxon>Insecta</taxon>
        <taxon>Pterygota</taxon>
        <taxon>Neoptera</taxon>
        <taxon>Endopterygota</taxon>
        <taxon>Coleoptera</taxon>
        <taxon>Polyphaga</taxon>
        <taxon>Elateriformia</taxon>
        <taxon>Elateroidea</taxon>
        <taxon>Lampyridae</taxon>
        <taxon>Luciolinae</taxon>
        <taxon>Aquatica</taxon>
    </lineage>
</organism>
<dbReference type="GO" id="GO:0008270">
    <property type="term" value="F:zinc ion binding"/>
    <property type="evidence" value="ECO:0007669"/>
    <property type="project" value="UniProtKB-KW"/>
</dbReference>
<evidence type="ECO:0000313" key="7">
    <source>
        <dbReference type="Proteomes" id="UP001353858"/>
    </source>
</evidence>
<evidence type="ECO:0000256" key="2">
    <source>
        <dbReference type="ARBA" id="ARBA00022771"/>
    </source>
</evidence>
<dbReference type="AlphaFoldDB" id="A0AAN7SB30"/>
<name>A0AAN7SB30_9COLE</name>
<gene>
    <name evidence="6" type="ORF">RN001_015818</name>
</gene>
<feature type="compositionally biased region" description="Low complexity" evidence="4">
    <location>
        <begin position="15"/>
        <end position="26"/>
    </location>
</feature>
<reference evidence="7" key="1">
    <citation type="submission" date="2023-01" db="EMBL/GenBank/DDBJ databases">
        <title>Key to firefly adult light organ development and bioluminescence: homeobox transcription factors regulate luciferase expression and transportation to peroxisome.</title>
        <authorList>
            <person name="Fu X."/>
        </authorList>
    </citation>
    <scope>NUCLEOTIDE SEQUENCE [LARGE SCALE GENOMIC DNA]</scope>
</reference>
<evidence type="ECO:0000256" key="4">
    <source>
        <dbReference type="SAM" id="MobiDB-lite"/>
    </source>
</evidence>
<feature type="domain" description="Zinc finger PHD-type" evidence="5">
    <location>
        <begin position="82"/>
        <end position="129"/>
    </location>
</feature>
<dbReference type="Proteomes" id="UP001353858">
    <property type="component" value="Unassembled WGS sequence"/>
</dbReference>
<sequence>MDVSNKKTSRLPMEPISKISPVPSISNCNGIQRKQNFKKTPTVLTTSPFLKELRQKFGKEKKEKFYETEMFDDLDVDADDCPCLYCNELYSHSRPGEHWLKCQLCNKWAHTDCAELNNRAKNFVCDVCK</sequence>
<protein>
    <recommendedName>
        <fullName evidence="5">Zinc finger PHD-type domain-containing protein</fullName>
    </recommendedName>
</protein>
<dbReference type="SMART" id="SM00249">
    <property type="entry name" value="PHD"/>
    <property type="match status" value="1"/>
</dbReference>
<dbReference type="Gene3D" id="3.30.40.10">
    <property type="entry name" value="Zinc/RING finger domain, C3HC4 (zinc finger)"/>
    <property type="match status" value="1"/>
</dbReference>
<evidence type="ECO:0000256" key="3">
    <source>
        <dbReference type="ARBA" id="ARBA00022833"/>
    </source>
</evidence>
<dbReference type="InterPro" id="IPR013083">
    <property type="entry name" value="Znf_RING/FYVE/PHD"/>
</dbReference>
<keyword evidence="3" id="KW-0862">Zinc</keyword>
<keyword evidence="1" id="KW-0479">Metal-binding</keyword>
<feature type="region of interest" description="Disordered" evidence="4">
    <location>
        <begin position="1"/>
        <end position="26"/>
    </location>
</feature>
<dbReference type="InterPro" id="IPR001965">
    <property type="entry name" value="Znf_PHD"/>
</dbReference>
<comment type="caution">
    <text evidence="6">The sequence shown here is derived from an EMBL/GenBank/DDBJ whole genome shotgun (WGS) entry which is preliminary data.</text>
</comment>
<accession>A0AAN7SB30</accession>
<evidence type="ECO:0000313" key="6">
    <source>
        <dbReference type="EMBL" id="KAK4871694.1"/>
    </source>
</evidence>
<dbReference type="InterPro" id="IPR011011">
    <property type="entry name" value="Znf_FYVE_PHD"/>
</dbReference>
<keyword evidence="2" id="KW-0863">Zinc-finger</keyword>